<organism evidence="1">
    <name type="scientific">Roseihalotalea indica</name>
    <dbReference type="NCBI Taxonomy" id="2867963"/>
    <lineage>
        <taxon>Bacteria</taxon>
        <taxon>Pseudomonadati</taxon>
        <taxon>Bacteroidota</taxon>
        <taxon>Cytophagia</taxon>
        <taxon>Cytophagales</taxon>
        <taxon>Catalimonadaceae</taxon>
        <taxon>Roseihalotalea</taxon>
    </lineage>
</organism>
<evidence type="ECO:0000313" key="1">
    <source>
        <dbReference type="EMBL" id="WKN36191.1"/>
    </source>
</evidence>
<sequence>MSKHIIYFLLIALLACQSQEKYGHLIGDWEVVKIEASGERVPLELVLDNREFRFTNRGAFQQGDELTPGIEGSWRIKGDRLQMSQPEIRDLNGRVISRPHTQEWELTLSPEWMIWRGTALNQSHHLKVELHKVISDDQQAM</sequence>
<reference evidence="1" key="1">
    <citation type="journal article" date="2023" name="Comput. Struct. Biotechnol. J.">
        <title>Discovery of a novel marine Bacteroidetes with a rich repertoire of carbohydrate-active enzymes.</title>
        <authorList>
            <person name="Chen B."/>
            <person name="Liu G."/>
            <person name="Chen Q."/>
            <person name="Wang H."/>
            <person name="Liu L."/>
            <person name="Tang K."/>
        </authorList>
    </citation>
    <scope>NUCLEOTIDE SEQUENCE</scope>
    <source>
        <strain evidence="1">TK19036</strain>
    </source>
</reference>
<accession>A0AA49JDQ0</accession>
<name>A0AA49JDQ0_9BACT</name>
<protein>
    <submittedName>
        <fullName evidence="1">Lipocalin family protein</fullName>
    </submittedName>
</protein>
<reference evidence="1" key="2">
    <citation type="journal article" date="2024" name="Antonie Van Leeuwenhoek">
        <title>Roseihalotalea indica gen. nov., sp. nov., a halophilic Bacteroidetes from mesopelagic Southwest Indian Ocean with higher carbohydrate metabolic potential.</title>
        <authorList>
            <person name="Chen B."/>
            <person name="Zhang M."/>
            <person name="Lin D."/>
            <person name="Ye J."/>
            <person name="Tang K."/>
        </authorList>
    </citation>
    <scope>NUCLEOTIDE SEQUENCE</scope>
    <source>
        <strain evidence="1">TK19036</strain>
    </source>
</reference>
<dbReference type="EMBL" id="CP120682">
    <property type="protein sequence ID" value="WKN36191.1"/>
    <property type="molecule type" value="Genomic_DNA"/>
</dbReference>
<dbReference type="PROSITE" id="PS51257">
    <property type="entry name" value="PROKAR_LIPOPROTEIN"/>
    <property type="match status" value="1"/>
</dbReference>
<dbReference type="AlphaFoldDB" id="A0AA49JDQ0"/>
<proteinExistence type="predicted"/>
<gene>
    <name evidence="1" type="ORF">K4G66_27885</name>
</gene>